<keyword evidence="4" id="KW-1185">Reference proteome</keyword>
<dbReference type="SUPFAM" id="SSF47592">
    <property type="entry name" value="SWIB/MDM2 domain"/>
    <property type="match status" value="1"/>
</dbReference>
<dbReference type="Pfam" id="PF02201">
    <property type="entry name" value="SWIB"/>
    <property type="match status" value="1"/>
</dbReference>
<accession>J7S979</accession>
<dbReference type="Proteomes" id="UP000006310">
    <property type="component" value="Chromosome 7"/>
</dbReference>
<proteinExistence type="predicted"/>
<feature type="domain" description="DM2" evidence="2">
    <location>
        <begin position="128"/>
        <end position="208"/>
    </location>
</feature>
<dbReference type="KEGG" id="kng:KNAG_0G03040"/>
<reference evidence="4" key="2">
    <citation type="submission" date="2012-08" db="EMBL/GenBank/DDBJ databases">
        <title>Genome sequence of Kazachstania naganishii.</title>
        <authorList>
            <person name="Gordon J.L."/>
            <person name="Armisen D."/>
            <person name="Proux-Wera E."/>
            <person name="OhEigeartaigh S.S."/>
            <person name="Byrne K.P."/>
            <person name="Wolfe K.H."/>
        </authorList>
    </citation>
    <scope>NUCLEOTIDE SEQUENCE [LARGE SCALE GENOMIC DNA]</scope>
    <source>
        <strain evidence="4">ATCC MYA-139 / BCRC 22969 / CBS 8797 / CCRC 22969 / KCTC 17520 / NBRC 10181 / NCYC 3082</strain>
    </source>
</reference>
<dbReference type="AlphaFoldDB" id="J7S979"/>
<dbReference type="InterPro" id="IPR036885">
    <property type="entry name" value="SWIB_MDM2_dom_sf"/>
</dbReference>
<dbReference type="GeneID" id="34527085"/>
<dbReference type="HOGENOM" id="CLU_921557_0_0_1"/>
<evidence type="ECO:0000256" key="1">
    <source>
        <dbReference type="SAM" id="MobiDB-lite"/>
    </source>
</evidence>
<dbReference type="RefSeq" id="XP_022465607.1">
    <property type="nucleotide sequence ID" value="XM_022609186.1"/>
</dbReference>
<dbReference type="OMA" id="NHIMDSE"/>
<dbReference type="PROSITE" id="PS51925">
    <property type="entry name" value="SWIB_MDM2"/>
    <property type="match status" value="1"/>
</dbReference>
<feature type="region of interest" description="Disordered" evidence="1">
    <location>
        <begin position="234"/>
        <end position="302"/>
    </location>
</feature>
<evidence type="ECO:0000313" key="3">
    <source>
        <dbReference type="EMBL" id="CCK71361.1"/>
    </source>
</evidence>
<protein>
    <recommendedName>
        <fullName evidence="2">DM2 domain-containing protein</fullName>
    </recommendedName>
</protein>
<evidence type="ECO:0000313" key="4">
    <source>
        <dbReference type="Proteomes" id="UP000006310"/>
    </source>
</evidence>
<sequence>MSERVQYDVELCDGNSVPESELPAGGKDFREFVPMVDAVLQSNVDSPAEQVDFEQVKTQLEEVFVYNLDPYRKELFSIIEQRLQLLRDSEIDDTTAADSFNVRQAFLGKVTRENIENKIHKPSKKSRKIKSRRSRHNELGKFLRDHLGVEQIESGIVEDRVRDYVNRSNLRNATNSDEIICDARMQPLFGERITESGLNAELKQFVSQMKQRLDHPVGANASLMSIELFSSSQEDNHIMDSENDTSTPSSAASDTSASETEDPAWPTAPASEDREDTVVLTVRGDRSSGSPHSDLDSASESD</sequence>
<dbReference type="InterPro" id="IPR003121">
    <property type="entry name" value="SWIB_MDM2_domain"/>
</dbReference>
<dbReference type="STRING" id="1071383.J7S979"/>
<organism evidence="3 4">
    <name type="scientific">Huiozyma naganishii (strain ATCC MYA-139 / BCRC 22969 / CBS 8797 / KCTC 17520 / NBRC 10181 / NCYC 3082 / Yp74L-3)</name>
    <name type="common">Yeast</name>
    <name type="synonym">Kazachstania naganishii</name>
    <dbReference type="NCBI Taxonomy" id="1071383"/>
    <lineage>
        <taxon>Eukaryota</taxon>
        <taxon>Fungi</taxon>
        <taxon>Dikarya</taxon>
        <taxon>Ascomycota</taxon>
        <taxon>Saccharomycotina</taxon>
        <taxon>Saccharomycetes</taxon>
        <taxon>Saccharomycetales</taxon>
        <taxon>Saccharomycetaceae</taxon>
        <taxon>Huiozyma</taxon>
    </lineage>
</organism>
<gene>
    <name evidence="3" type="primary">KNAG0G03040</name>
    <name evidence="3" type="ordered locus">KNAG_0G03040</name>
</gene>
<feature type="compositionally biased region" description="Polar residues" evidence="1">
    <location>
        <begin position="287"/>
        <end position="296"/>
    </location>
</feature>
<name>J7S979_HUIN7</name>
<reference evidence="3 4" key="1">
    <citation type="journal article" date="2011" name="Proc. Natl. Acad. Sci. U.S.A.">
        <title>Evolutionary erosion of yeast sex chromosomes by mating-type switching accidents.</title>
        <authorList>
            <person name="Gordon J.L."/>
            <person name="Armisen D."/>
            <person name="Proux-Wera E."/>
            <person name="Oheigeartaigh S.S."/>
            <person name="Byrne K.P."/>
            <person name="Wolfe K.H."/>
        </authorList>
    </citation>
    <scope>NUCLEOTIDE SEQUENCE [LARGE SCALE GENOMIC DNA]</scope>
    <source>
        <strain evidence="4">ATCC MYA-139 / BCRC 22969 / CBS 8797 / CCRC 22969 / KCTC 17520 / NBRC 10181 / NCYC 3082</strain>
    </source>
</reference>
<evidence type="ECO:0000259" key="2">
    <source>
        <dbReference type="PROSITE" id="PS51925"/>
    </source>
</evidence>
<dbReference type="EMBL" id="HE978320">
    <property type="protein sequence ID" value="CCK71361.1"/>
    <property type="molecule type" value="Genomic_DNA"/>
</dbReference>
<feature type="compositionally biased region" description="Low complexity" evidence="1">
    <location>
        <begin position="244"/>
        <end position="258"/>
    </location>
</feature>
<dbReference type="Gene3D" id="1.10.245.10">
    <property type="entry name" value="SWIB/MDM2 domain"/>
    <property type="match status" value="1"/>
</dbReference>